<dbReference type="Gramene" id="GBG78375">
    <property type="protein sequence ID" value="GBG78375"/>
    <property type="gene ID" value="CBR_g26404"/>
</dbReference>
<dbReference type="EMBL" id="BFEA01000293">
    <property type="protein sequence ID" value="GBG78375.1"/>
    <property type="molecule type" value="Genomic_DNA"/>
</dbReference>
<evidence type="ECO:0000313" key="3">
    <source>
        <dbReference type="Proteomes" id="UP000265515"/>
    </source>
</evidence>
<feature type="region of interest" description="Disordered" evidence="1">
    <location>
        <begin position="56"/>
        <end position="106"/>
    </location>
</feature>
<gene>
    <name evidence="2" type="ORF">CBR_g26404</name>
</gene>
<name>A0A388L7U1_CHABU</name>
<dbReference type="Proteomes" id="UP000265515">
    <property type="component" value="Unassembled WGS sequence"/>
</dbReference>
<feature type="compositionally biased region" description="Acidic residues" evidence="1">
    <location>
        <begin position="73"/>
        <end position="86"/>
    </location>
</feature>
<accession>A0A388L7U1</accession>
<evidence type="ECO:0000313" key="2">
    <source>
        <dbReference type="EMBL" id="GBG78375.1"/>
    </source>
</evidence>
<protein>
    <submittedName>
        <fullName evidence="2">Uncharacterized protein</fullName>
    </submittedName>
</protein>
<evidence type="ECO:0000256" key="1">
    <source>
        <dbReference type="SAM" id="MobiDB-lite"/>
    </source>
</evidence>
<organism evidence="2 3">
    <name type="scientific">Chara braunii</name>
    <name type="common">Braun's stonewort</name>
    <dbReference type="NCBI Taxonomy" id="69332"/>
    <lineage>
        <taxon>Eukaryota</taxon>
        <taxon>Viridiplantae</taxon>
        <taxon>Streptophyta</taxon>
        <taxon>Charophyceae</taxon>
        <taxon>Charales</taxon>
        <taxon>Characeae</taxon>
        <taxon>Chara</taxon>
    </lineage>
</organism>
<proteinExistence type="predicted"/>
<comment type="caution">
    <text evidence="2">The sequence shown here is derived from an EMBL/GenBank/DDBJ whole genome shotgun (WGS) entry which is preliminary data.</text>
</comment>
<feature type="compositionally biased region" description="Basic and acidic residues" evidence="1">
    <location>
        <begin position="56"/>
        <end position="72"/>
    </location>
</feature>
<keyword evidence="3" id="KW-1185">Reference proteome</keyword>
<reference evidence="2 3" key="1">
    <citation type="journal article" date="2018" name="Cell">
        <title>The Chara Genome: Secondary Complexity and Implications for Plant Terrestrialization.</title>
        <authorList>
            <person name="Nishiyama T."/>
            <person name="Sakayama H."/>
            <person name="Vries J.D."/>
            <person name="Buschmann H."/>
            <person name="Saint-Marcoux D."/>
            <person name="Ullrich K.K."/>
            <person name="Haas F.B."/>
            <person name="Vanderstraeten L."/>
            <person name="Becker D."/>
            <person name="Lang D."/>
            <person name="Vosolsobe S."/>
            <person name="Rombauts S."/>
            <person name="Wilhelmsson P.K.I."/>
            <person name="Janitza P."/>
            <person name="Kern R."/>
            <person name="Heyl A."/>
            <person name="Rumpler F."/>
            <person name="Villalobos L.I.A.C."/>
            <person name="Clay J.M."/>
            <person name="Skokan R."/>
            <person name="Toyoda A."/>
            <person name="Suzuki Y."/>
            <person name="Kagoshima H."/>
            <person name="Schijlen E."/>
            <person name="Tajeshwar N."/>
            <person name="Catarino B."/>
            <person name="Hetherington A.J."/>
            <person name="Saltykova A."/>
            <person name="Bonnot C."/>
            <person name="Breuninger H."/>
            <person name="Symeonidi A."/>
            <person name="Radhakrishnan G.V."/>
            <person name="Van Nieuwerburgh F."/>
            <person name="Deforce D."/>
            <person name="Chang C."/>
            <person name="Karol K.G."/>
            <person name="Hedrich R."/>
            <person name="Ulvskov P."/>
            <person name="Glockner G."/>
            <person name="Delwiche C.F."/>
            <person name="Petrasek J."/>
            <person name="Van de Peer Y."/>
            <person name="Friml J."/>
            <person name="Beilby M."/>
            <person name="Dolan L."/>
            <person name="Kohara Y."/>
            <person name="Sugano S."/>
            <person name="Fujiyama A."/>
            <person name="Delaux P.-M."/>
            <person name="Quint M."/>
            <person name="TheiBen G."/>
            <person name="Hagemann M."/>
            <person name="Harholt J."/>
            <person name="Dunand C."/>
            <person name="Zachgo S."/>
            <person name="Langdale J."/>
            <person name="Maumus F."/>
            <person name="Straeten D.V.D."/>
            <person name="Gould S.B."/>
            <person name="Rensing S.A."/>
        </authorList>
    </citation>
    <scope>NUCLEOTIDE SEQUENCE [LARGE SCALE GENOMIC DNA]</scope>
    <source>
        <strain evidence="2 3">S276</strain>
    </source>
</reference>
<dbReference type="AlphaFoldDB" id="A0A388L7U1"/>
<sequence>MVETRTGKSTAPQSEVEQTWITAILRERKDKELLKQAKLKAIAEEQAAKKKKLDEEMIRLQQEEEEKKRAAEEEAAAEEEEVEEEPLERSRREETGESSGTKAEDQWMEKKISEWVANLSLGEDEEAMLYVPQEEKEAIARQLQATEDPLDRQTLEDEKRLEWKLHLAREKRREEANRMTKEVEKVQLCRQEVHAQQETPAKLDKTLSCLEILSQAWLEQHQANKGQEVALHAIRTGFREFVARDVVTHVGTEVKRLKESATKFCAGGIEGTKVVATTEAEARPRKKPVKLKFPDAYGGKAEENFDNWEASVNSYVYLQHIAPEEQVLVAFHALKDDAATFPRSLACAASCENNMVAYSKVTSLPHFFKLLRERFADLRRGVKA</sequence>